<evidence type="ECO:0000256" key="2">
    <source>
        <dbReference type="ARBA" id="ARBA00023167"/>
    </source>
</evidence>
<comment type="pathway">
    <text evidence="4">Amino-acid biosynthesis; L-methionine biosynthesis via salvage pathway; L-methionine from S-methyl-5-thio-alpha-D-ribose 1-phosphate: step 1/6.</text>
</comment>
<evidence type="ECO:0000256" key="1">
    <source>
        <dbReference type="ARBA" id="ARBA00022605"/>
    </source>
</evidence>
<comment type="similarity">
    <text evidence="4">Belongs to the eIF-2B alpha/beta/delta subunits family. MtnA subfamily.</text>
</comment>
<dbReference type="NCBIfam" id="TIGR00512">
    <property type="entry name" value="salvage_mtnA"/>
    <property type="match status" value="1"/>
</dbReference>
<keyword evidence="6" id="KW-1185">Reference proteome</keyword>
<keyword evidence="4" id="KW-0539">Nucleus</keyword>
<proteinExistence type="inferred from homology"/>
<dbReference type="InterPro" id="IPR037171">
    <property type="entry name" value="NagB/RpiA_transferase-like"/>
</dbReference>
<keyword evidence="2 4" id="KW-0486">Methionine biosynthesis</keyword>
<evidence type="ECO:0000313" key="6">
    <source>
        <dbReference type="Proteomes" id="UP000398389"/>
    </source>
</evidence>
<reference evidence="5 6" key="1">
    <citation type="submission" date="2019-09" db="EMBL/GenBank/DDBJ databases">
        <authorList>
            <person name="Brejova B."/>
        </authorList>
    </citation>
    <scope>NUCLEOTIDE SEQUENCE [LARGE SCALE GENOMIC DNA]</scope>
</reference>
<comment type="function">
    <text evidence="4">Catalyzes the interconversion of methylthioribose-1-phosphate (MTR-1-P) into methylthioribulose-1-phosphate (MTRu-1-P).</text>
</comment>
<dbReference type="AlphaFoldDB" id="A0A5E8C1B8"/>
<dbReference type="GO" id="GO:0005737">
    <property type="term" value="C:cytoplasm"/>
    <property type="evidence" value="ECO:0007669"/>
    <property type="project" value="UniProtKB-SubCell"/>
</dbReference>
<evidence type="ECO:0000313" key="5">
    <source>
        <dbReference type="EMBL" id="VVT55740.1"/>
    </source>
</evidence>
<dbReference type="HAMAP" id="MF_01678">
    <property type="entry name" value="Salvage_MtnA"/>
    <property type="match status" value="1"/>
</dbReference>
<dbReference type="GO" id="GO:0005634">
    <property type="term" value="C:nucleus"/>
    <property type="evidence" value="ECO:0007669"/>
    <property type="project" value="UniProtKB-SubCell"/>
</dbReference>
<dbReference type="FunFam" id="1.20.120.420:FF:000003">
    <property type="entry name" value="Methylthioribose-1-phosphate isomerase"/>
    <property type="match status" value="1"/>
</dbReference>
<dbReference type="Gene3D" id="3.40.50.10470">
    <property type="entry name" value="Translation initiation factor eif-2b, domain 2"/>
    <property type="match status" value="1"/>
</dbReference>
<feature type="site" description="Transition state stabilizer" evidence="4">
    <location>
        <position position="178"/>
    </location>
</feature>
<gene>
    <name evidence="4" type="primary">MRI1</name>
    <name evidence="5" type="ORF">SAPINGB_P004714</name>
</gene>
<keyword evidence="4" id="KW-0963">Cytoplasm</keyword>
<feature type="active site" description="Proton donor" evidence="4">
    <location>
        <position position="268"/>
    </location>
</feature>
<evidence type="ECO:0000256" key="4">
    <source>
        <dbReference type="HAMAP-Rule" id="MF_03119"/>
    </source>
</evidence>
<dbReference type="NCBIfam" id="NF004326">
    <property type="entry name" value="PRK05720.1"/>
    <property type="match status" value="1"/>
</dbReference>
<dbReference type="FunFam" id="3.40.50.10470:FF:000006">
    <property type="entry name" value="Methylthioribose-1-phosphate isomerase"/>
    <property type="match status" value="1"/>
</dbReference>
<protein>
    <recommendedName>
        <fullName evidence="4">Methylthioribose-1-phosphate isomerase</fullName>
        <shortName evidence="4">M1Pi</shortName>
        <shortName evidence="4">MTR-1-P isomerase</shortName>
        <ecNumber evidence="4">5.3.1.23</ecNumber>
    </recommendedName>
    <alternativeName>
        <fullName evidence="4">S-methyl-5-thioribose-1-phosphate isomerase</fullName>
    </alternativeName>
    <alternativeName>
        <fullName evidence="4">Translation initiation factor eIF-2B subunit alpha/beta/delta-like protein</fullName>
    </alternativeName>
</protein>
<name>A0A5E8C1B8_9ASCO</name>
<dbReference type="PANTHER" id="PTHR43475:SF1">
    <property type="entry name" value="METHYLTHIORIBOSE-1-PHOSPHATE ISOMERASE"/>
    <property type="match status" value="1"/>
</dbReference>
<comment type="subcellular location">
    <subcellularLocation>
        <location evidence="4">Cytoplasm</location>
    </subcellularLocation>
    <subcellularLocation>
        <location evidence="4">Nucleus</location>
    </subcellularLocation>
</comment>
<dbReference type="OrthoDB" id="2461at2759"/>
<dbReference type="GO" id="GO:0046523">
    <property type="term" value="F:S-methyl-5-thioribose-1-phosphate isomerase activity"/>
    <property type="evidence" value="ECO:0007669"/>
    <property type="project" value="UniProtKB-UniRule"/>
</dbReference>
<dbReference type="InterPro" id="IPR042529">
    <property type="entry name" value="IF_2B-like_C"/>
</dbReference>
<sequence length="398" mass="42651">MSKTLQAIKFDSGDRTLEILDQLKLPHISEYVSIKDTKDGFDAIRSMTVRGAPAIAIVAALSLAVELNKKFVVEPTSANAEEVATYVKEKLAYLVESRPTAVNLSRAAKDLTLLVDENKNNGSGKDLAELVIKAAEAMLEADVADNKAIGKNGAEWAIKQLLLPSDSSDSKFSALTICNTGSLATAGYGTALGIIRSLYSSGRLDHTYACETRPYNQGSRLTAYELVYDQIPATLITDNMATALLSQRERGPRGESHAPVRLIVVGADRVARNGDTANKIGTHQLAVLAKHFNKQGDAVRFVVAAPTTSIDLNTATGADIVIEERPQHELVQVRGPEVIGGQVSSDSEHRTVHVAAPGIDVWNPAFDVTPHALIDAIVTERGVAEKNAAGDFDLDVLF</sequence>
<dbReference type="Proteomes" id="UP000398389">
    <property type="component" value="Unassembled WGS sequence"/>
</dbReference>
<evidence type="ECO:0000256" key="3">
    <source>
        <dbReference type="ARBA" id="ARBA00023235"/>
    </source>
</evidence>
<dbReference type="EC" id="5.3.1.23" evidence="4"/>
<dbReference type="InterPro" id="IPR000649">
    <property type="entry name" value="IF-2B-related"/>
</dbReference>
<dbReference type="InterPro" id="IPR005251">
    <property type="entry name" value="IF-M1Pi"/>
</dbReference>
<keyword evidence="1 4" id="KW-0028">Amino-acid biosynthesis</keyword>
<dbReference type="Pfam" id="PF01008">
    <property type="entry name" value="IF-2B"/>
    <property type="match status" value="1"/>
</dbReference>
<organism evidence="5 6">
    <name type="scientific">Magnusiomyces paraingens</name>
    <dbReference type="NCBI Taxonomy" id="2606893"/>
    <lineage>
        <taxon>Eukaryota</taxon>
        <taxon>Fungi</taxon>
        <taxon>Dikarya</taxon>
        <taxon>Ascomycota</taxon>
        <taxon>Saccharomycotina</taxon>
        <taxon>Dipodascomycetes</taxon>
        <taxon>Dipodascales</taxon>
        <taxon>Dipodascaceae</taxon>
        <taxon>Magnusiomyces</taxon>
    </lineage>
</organism>
<accession>A0A5E8C1B8</accession>
<dbReference type="NCBIfam" id="TIGR00524">
    <property type="entry name" value="eIF-2B_rel"/>
    <property type="match status" value="1"/>
</dbReference>
<dbReference type="EMBL" id="CABVLU010000003">
    <property type="protein sequence ID" value="VVT55740.1"/>
    <property type="molecule type" value="Genomic_DNA"/>
</dbReference>
<dbReference type="SUPFAM" id="SSF100950">
    <property type="entry name" value="NagB/RpiA/CoA transferase-like"/>
    <property type="match status" value="1"/>
</dbReference>
<dbReference type="UniPathway" id="UPA00904">
    <property type="reaction ID" value="UER00874"/>
</dbReference>
<dbReference type="PANTHER" id="PTHR43475">
    <property type="entry name" value="METHYLTHIORIBOSE-1-PHOSPHATE ISOMERASE"/>
    <property type="match status" value="1"/>
</dbReference>
<keyword evidence="3 4" id="KW-0413">Isomerase</keyword>
<comment type="catalytic activity">
    <reaction evidence="4">
        <text>5-(methylsulfanyl)-alpha-D-ribose 1-phosphate = 5-(methylsulfanyl)-D-ribulose 1-phosphate</text>
        <dbReference type="Rhea" id="RHEA:19989"/>
        <dbReference type="ChEBI" id="CHEBI:58533"/>
        <dbReference type="ChEBI" id="CHEBI:58548"/>
        <dbReference type="EC" id="5.3.1.23"/>
    </reaction>
</comment>
<dbReference type="Gene3D" id="1.20.120.420">
    <property type="entry name" value="translation initiation factor eif-2b, domain 1"/>
    <property type="match status" value="1"/>
</dbReference>
<dbReference type="InterPro" id="IPR011559">
    <property type="entry name" value="Initiation_fac_2B_a/b/d"/>
</dbReference>
<dbReference type="InterPro" id="IPR027363">
    <property type="entry name" value="M1Pi_N"/>
</dbReference>
<dbReference type="GO" id="GO:0019509">
    <property type="term" value="P:L-methionine salvage from methylthioadenosine"/>
    <property type="evidence" value="ECO:0007669"/>
    <property type="project" value="UniProtKB-UniRule"/>
</dbReference>